<sequence length="122" mass="13300">MPCVITQGKDNWTLILKARYNSLLSASPGLGYLDLILVQTVGDQPMTNGTASGPSHVQDRAFQVMFSAWQKLPSADIQAQTEKSKSKPNKLLDACNMVKTGISRPLMAVDVDDEAFYKGLDP</sequence>
<dbReference type="HOGENOM" id="CLU_2027235_0_0_1"/>
<dbReference type="VEuPathDB" id="FungiDB:MELLADRAFT_106852"/>
<accession>F4RMU8</accession>
<name>F4RMU8_MELLP</name>
<keyword evidence="2" id="KW-1185">Reference proteome</keyword>
<dbReference type="InParanoid" id="F4RMU8"/>
<dbReference type="AlphaFoldDB" id="F4RMU8"/>
<dbReference type="Proteomes" id="UP000001072">
    <property type="component" value="Unassembled WGS sequence"/>
</dbReference>
<dbReference type="KEGG" id="mlr:MELLADRAFT_106852"/>
<dbReference type="EMBL" id="GL883109">
    <property type="protein sequence ID" value="EGG06318.1"/>
    <property type="molecule type" value="Genomic_DNA"/>
</dbReference>
<proteinExistence type="predicted"/>
<organism evidence="2">
    <name type="scientific">Melampsora larici-populina (strain 98AG31 / pathotype 3-4-7)</name>
    <name type="common">Poplar leaf rust fungus</name>
    <dbReference type="NCBI Taxonomy" id="747676"/>
    <lineage>
        <taxon>Eukaryota</taxon>
        <taxon>Fungi</taxon>
        <taxon>Dikarya</taxon>
        <taxon>Basidiomycota</taxon>
        <taxon>Pucciniomycotina</taxon>
        <taxon>Pucciniomycetes</taxon>
        <taxon>Pucciniales</taxon>
        <taxon>Melampsoraceae</taxon>
        <taxon>Melampsora</taxon>
    </lineage>
</organism>
<evidence type="ECO:0000313" key="1">
    <source>
        <dbReference type="EMBL" id="EGG06318.1"/>
    </source>
</evidence>
<gene>
    <name evidence="1" type="ORF">MELLADRAFT_106852</name>
</gene>
<dbReference type="RefSeq" id="XP_007410556.1">
    <property type="nucleotide sequence ID" value="XM_007410494.1"/>
</dbReference>
<protein>
    <submittedName>
        <fullName evidence="1">Uncharacterized protein</fullName>
    </submittedName>
</protein>
<evidence type="ECO:0000313" key="2">
    <source>
        <dbReference type="Proteomes" id="UP000001072"/>
    </source>
</evidence>
<dbReference type="GeneID" id="18923007"/>
<reference evidence="2" key="1">
    <citation type="journal article" date="2011" name="Proc. Natl. Acad. Sci. U.S.A.">
        <title>Obligate biotrophy features unraveled by the genomic analysis of rust fungi.</title>
        <authorList>
            <person name="Duplessis S."/>
            <person name="Cuomo C.A."/>
            <person name="Lin Y.-C."/>
            <person name="Aerts A."/>
            <person name="Tisserant E."/>
            <person name="Veneault-Fourrey C."/>
            <person name="Joly D.L."/>
            <person name="Hacquard S."/>
            <person name="Amselem J."/>
            <person name="Cantarel B.L."/>
            <person name="Chiu R."/>
            <person name="Coutinho P.M."/>
            <person name="Feau N."/>
            <person name="Field M."/>
            <person name="Frey P."/>
            <person name="Gelhaye E."/>
            <person name="Goldberg J."/>
            <person name="Grabherr M.G."/>
            <person name="Kodira C.D."/>
            <person name="Kohler A."/>
            <person name="Kuees U."/>
            <person name="Lindquist E.A."/>
            <person name="Lucas S.M."/>
            <person name="Mago R."/>
            <person name="Mauceli E."/>
            <person name="Morin E."/>
            <person name="Murat C."/>
            <person name="Pangilinan J.L."/>
            <person name="Park R."/>
            <person name="Pearson M."/>
            <person name="Quesneville H."/>
            <person name="Rouhier N."/>
            <person name="Sakthikumar S."/>
            <person name="Salamov A.A."/>
            <person name="Schmutz J."/>
            <person name="Selles B."/>
            <person name="Shapiro H."/>
            <person name="Tanguay P."/>
            <person name="Tuskan G.A."/>
            <person name="Henrissat B."/>
            <person name="Van de Peer Y."/>
            <person name="Rouze P."/>
            <person name="Ellis J.G."/>
            <person name="Dodds P.N."/>
            <person name="Schein J.E."/>
            <person name="Zhong S."/>
            <person name="Hamelin R.C."/>
            <person name="Grigoriev I.V."/>
            <person name="Szabo L.J."/>
            <person name="Martin F."/>
        </authorList>
    </citation>
    <scope>NUCLEOTIDE SEQUENCE [LARGE SCALE GENOMIC DNA]</scope>
    <source>
        <strain evidence="2">98AG31 / pathotype 3-4-7</strain>
    </source>
</reference>